<proteinExistence type="predicted"/>
<dbReference type="EMBL" id="HBGD01010747">
    <property type="protein sequence ID" value="CAD9085580.1"/>
    <property type="molecule type" value="Transcribed_RNA"/>
</dbReference>
<accession>A0A7S1KUK4</accession>
<dbReference type="AlphaFoldDB" id="A0A7S1KUK4"/>
<gene>
    <name evidence="3" type="ORF">PCOS0759_LOCUS8834</name>
</gene>
<evidence type="ECO:0000256" key="1">
    <source>
        <dbReference type="SAM" id="Coils"/>
    </source>
</evidence>
<evidence type="ECO:0000256" key="2">
    <source>
        <dbReference type="SAM" id="MobiDB-lite"/>
    </source>
</evidence>
<feature type="compositionally biased region" description="Polar residues" evidence="2">
    <location>
        <begin position="288"/>
        <end position="308"/>
    </location>
</feature>
<feature type="region of interest" description="Disordered" evidence="2">
    <location>
        <begin position="201"/>
        <end position="358"/>
    </location>
</feature>
<protein>
    <submittedName>
        <fullName evidence="3">Uncharacterized protein</fullName>
    </submittedName>
</protein>
<feature type="coiled-coil region" evidence="1">
    <location>
        <begin position="436"/>
        <end position="464"/>
    </location>
</feature>
<reference evidence="3" key="1">
    <citation type="submission" date="2021-01" db="EMBL/GenBank/DDBJ databases">
        <authorList>
            <person name="Corre E."/>
            <person name="Pelletier E."/>
            <person name="Niang G."/>
            <person name="Scheremetjew M."/>
            <person name="Finn R."/>
            <person name="Kale V."/>
            <person name="Holt S."/>
            <person name="Cochrane G."/>
            <person name="Meng A."/>
            <person name="Brown T."/>
            <person name="Cohen L."/>
        </authorList>
    </citation>
    <scope>NUCLEOTIDE SEQUENCE</scope>
    <source>
        <strain evidence="3">WS</strain>
    </source>
</reference>
<feature type="compositionally biased region" description="Polar residues" evidence="2">
    <location>
        <begin position="222"/>
        <end position="245"/>
    </location>
</feature>
<evidence type="ECO:0000313" key="3">
    <source>
        <dbReference type="EMBL" id="CAD9085580.1"/>
    </source>
</evidence>
<organism evidence="3">
    <name type="scientific">Percolomonas cosmopolitus</name>
    <dbReference type="NCBI Taxonomy" id="63605"/>
    <lineage>
        <taxon>Eukaryota</taxon>
        <taxon>Discoba</taxon>
        <taxon>Heterolobosea</taxon>
        <taxon>Tetramitia</taxon>
        <taxon>Eutetramitia</taxon>
        <taxon>Percolomonadidae</taxon>
        <taxon>Percolomonas</taxon>
    </lineage>
</organism>
<name>A0A7S1KUK4_9EUKA</name>
<feature type="compositionally biased region" description="Basic and acidic residues" evidence="2">
    <location>
        <begin position="338"/>
        <end position="358"/>
    </location>
</feature>
<sequence>MEINAETYTHYLNAKNRTHLNKSPRKAGANKALKAALRPVSELLRHEIWAQSMRQVHTQLLSQGNVSVPHLGVFWIAKQETNLPGIHAKSTTYAVHFLIEEFVAPQMFKMKQPILGKSIPQEPEGLDTRRIALDLGSVSKERVRQFFREFARQLAKEIRKMNVSAQLSVPFADMGKAVFTATNYGVRWEKNFVKNVKDSIRRLRDDQPQNDAEGDTAPVANGNATQKIESAPSVVNTKHQPQMESPQREPCLPPLVRPKKVDNQKISPKQAKGEPTSSPEIPLRSRLSPKQNGSSPLNKSSFSPNSALSKGAFSFPSERENEDNEDDSQQTRQKKARMQSEWKRQIRERELAAEREAEADRKLREMNEYVAELFSESEKKKFVERRSREMRTMNDNLQIAQMIKNIRERTDDIPECGDIFQKRRSDHPVFSKEQLKVDLRQQMIEKQERLLAEKKQSLTEERKEFLKLQKSNMHHRNEAHQNDLRKKEYQKILLQKQMEEKTRQTHAMFDDERRREMAEQVLVPGHDDEIASNSKKIAKELQRQALEDAARKHMTQKQFDSESKTIEKAMVDYARLQDQQLKQKAKEKTKATQKEMKRFWDNQLGVAQWKNPVMEG</sequence>
<keyword evidence="1" id="KW-0175">Coiled coil</keyword>